<dbReference type="Gene3D" id="1.10.1740.10">
    <property type="match status" value="1"/>
</dbReference>
<dbReference type="InterPro" id="IPR013249">
    <property type="entry name" value="RNA_pol_sigma70_r4_t2"/>
</dbReference>
<evidence type="ECO:0008006" key="10">
    <source>
        <dbReference type="Google" id="ProtNLM"/>
    </source>
</evidence>
<dbReference type="InterPro" id="IPR036388">
    <property type="entry name" value="WH-like_DNA-bd_sf"/>
</dbReference>
<dbReference type="SUPFAM" id="SSF88659">
    <property type="entry name" value="Sigma3 and sigma4 domains of RNA polymerase sigma factors"/>
    <property type="match status" value="1"/>
</dbReference>
<comment type="similarity">
    <text evidence="1">Belongs to the sigma-70 factor family. ECF subfamily.</text>
</comment>
<sequence length="191" mass="22676">MKIKEKILYSRIKNKDRQAFVKAYDLYVDQIYRFIYFKVGNKEEAEDLSSAVFLKIWSYLQENNIIDSKTLRPLLYKIARNIIIDHYRKINQRENVSLDKTMEQGGLIDVKQDIAQRAEVMSDLMVIETKLPELKEEYREVIIMRYINELSIKEIAEILDKSKGNVRVLIYRALSTLKELMNQDENKNNFG</sequence>
<name>A0A2M8ACY4_9BACT</name>
<gene>
    <name evidence="8" type="ORF">CO116_03625</name>
</gene>
<evidence type="ECO:0000259" key="6">
    <source>
        <dbReference type="Pfam" id="PF04542"/>
    </source>
</evidence>
<feature type="domain" description="RNA polymerase sigma factor 70 region 4 type 2" evidence="7">
    <location>
        <begin position="126"/>
        <end position="177"/>
    </location>
</feature>
<evidence type="ECO:0000256" key="5">
    <source>
        <dbReference type="ARBA" id="ARBA00023163"/>
    </source>
</evidence>
<dbReference type="InterPro" id="IPR007627">
    <property type="entry name" value="RNA_pol_sigma70_r2"/>
</dbReference>
<feature type="domain" description="RNA polymerase sigma-70 region 2" evidence="6">
    <location>
        <begin position="24"/>
        <end position="89"/>
    </location>
</feature>
<dbReference type="NCBIfam" id="TIGR02937">
    <property type="entry name" value="sigma70-ECF"/>
    <property type="match status" value="1"/>
</dbReference>
<accession>A0A2M8ACY4</accession>
<protein>
    <recommendedName>
        <fullName evidence="10">RNA polymerase sigma factor</fullName>
    </recommendedName>
</protein>
<keyword evidence="4" id="KW-0238">DNA-binding</keyword>
<dbReference type="Pfam" id="PF04542">
    <property type="entry name" value="Sigma70_r2"/>
    <property type="match status" value="1"/>
</dbReference>
<dbReference type="SUPFAM" id="SSF88946">
    <property type="entry name" value="Sigma2 domain of RNA polymerase sigma factors"/>
    <property type="match status" value="1"/>
</dbReference>
<dbReference type="Pfam" id="PF08281">
    <property type="entry name" value="Sigma70_r4_2"/>
    <property type="match status" value="1"/>
</dbReference>
<evidence type="ECO:0000313" key="9">
    <source>
        <dbReference type="Proteomes" id="UP000230611"/>
    </source>
</evidence>
<reference evidence="9" key="1">
    <citation type="submission" date="2017-09" db="EMBL/GenBank/DDBJ databases">
        <title>Depth-based differentiation of microbial function through sediment-hosted aquifers and enrichment of novel symbionts in the deep terrestrial subsurface.</title>
        <authorList>
            <person name="Probst A.J."/>
            <person name="Ladd B."/>
            <person name="Jarett J.K."/>
            <person name="Geller-Mcgrath D.E."/>
            <person name="Sieber C.M.K."/>
            <person name="Emerson J.B."/>
            <person name="Anantharaman K."/>
            <person name="Thomas B.C."/>
            <person name="Malmstrom R."/>
            <person name="Stieglmeier M."/>
            <person name="Klingl A."/>
            <person name="Woyke T."/>
            <person name="Ryan C.M."/>
            <person name="Banfield J.F."/>
        </authorList>
    </citation>
    <scope>NUCLEOTIDE SEQUENCE [LARGE SCALE GENOMIC DNA]</scope>
</reference>
<dbReference type="InterPro" id="IPR039425">
    <property type="entry name" value="RNA_pol_sigma-70-like"/>
</dbReference>
<evidence type="ECO:0000256" key="2">
    <source>
        <dbReference type="ARBA" id="ARBA00023015"/>
    </source>
</evidence>
<dbReference type="InterPro" id="IPR013325">
    <property type="entry name" value="RNA_pol_sigma_r2"/>
</dbReference>
<dbReference type="Gene3D" id="1.10.10.10">
    <property type="entry name" value="Winged helix-like DNA-binding domain superfamily/Winged helix DNA-binding domain"/>
    <property type="match status" value="1"/>
</dbReference>
<dbReference type="AlphaFoldDB" id="A0A2M8ACY4"/>
<organism evidence="8 9">
    <name type="scientific">Candidatus Falkowbacteria bacterium CG_4_9_14_3_um_filter_38_19</name>
    <dbReference type="NCBI Taxonomy" id="1974559"/>
    <lineage>
        <taxon>Bacteria</taxon>
        <taxon>Candidatus Falkowiibacteriota</taxon>
    </lineage>
</organism>
<dbReference type="Proteomes" id="UP000230611">
    <property type="component" value="Unassembled WGS sequence"/>
</dbReference>
<dbReference type="GO" id="GO:0006352">
    <property type="term" value="P:DNA-templated transcription initiation"/>
    <property type="evidence" value="ECO:0007669"/>
    <property type="project" value="InterPro"/>
</dbReference>
<evidence type="ECO:0000313" key="8">
    <source>
        <dbReference type="EMBL" id="PJB15478.1"/>
    </source>
</evidence>
<keyword evidence="2" id="KW-0805">Transcription regulation</keyword>
<dbReference type="InterPro" id="IPR014284">
    <property type="entry name" value="RNA_pol_sigma-70_dom"/>
</dbReference>
<keyword evidence="3" id="KW-0731">Sigma factor</keyword>
<evidence type="ECO:0000256" key="3">
    <source>
        <dbReference type="ARBA" id="ARBA00023082"/>
    </source>
</evidence>
<evidence type="ECO:0000256" key="1">
    <source>
        <dbReference type="ARBA" id="ARBA00010641"/>
    </source>
</evidence>
<evidence type="ECO:0000259" key="7">
    <source>
        <dbReference type="Pfam" id="PF08281"/>
    </source>
</evidence>
<dbReference type="GO" id="GO:0016987">
    <property type="term" value="F:sigma factor activity"/>
    <property type="evidence" value="ECO:0007669"/>
    <property type="project" value="UniProtKB-KW"/>
</dbReference>
<dbReference type="PANTHER" id="PTHR43133">
    <property type="entry name" value="RNA POLYMERASE ECF-TYPE SIGMA FACTO"/>
    <property type="match status" value="1"/>
</dbReference>
<comment type="caution">
    <text evidence="8">The sequence shown here is derived from an EMBL/GenBank/DDBJ whole genome shotgun (WGS) entry which is preliminary data.</text>
</comment>
<dbReference type="InterPro" id="IPR013324">
    <property type="entry name" value="RNA_pol_sigma_r3/r4-like"/>
</dbReference>
<dbReference type="PANTHER" id="PTHR43133:SF8">
    <property type="entry name" value="RNA POLYMERASE SIGMA FACTOR HI_1459-RELATED"/>
    <property type="match status" value="1"/>
</dbReference>
<dbReference type="EMBL" id="PFUO01000167">
    <property type="protein sequence ID" value="PJB15478.1"/>
    <property type="molecule type" value="Genomic_DNA"/>
</dbReference>
<dbReference type="GO" id="GO:0003677">
    <property type="term" value="F:DNA binding"/>
    <property type="evidence" value="ECO:0007669"/>
    <property type="project" value="UniProtKB-KW"/>
</dbReference>
<evidence type="ECO:0000256" key="4">
    <source>
        <dbReference type="ARBA" id="ARBA00023125"/>
    </source>
</evidence>
<proteinExistence type="inferred from homology"/>
<keyword evidence="5" id="KW-0804">Transcription</keyword>
<dbReference type="CDD" id="cd06171">
    <property type="entry name" value="Sigma70_r4"/>
    <property type="match status" value="1"/>
</dbReference>